<accession>A0A143BMN8</accession>
<evidence type="ECO:0000256" key="1">
    <source>
        <dbReference type="ARBA" id="ARBA00004167"/>
    </source>
</evidence>
<proteinExistence type="predicted"/>
<dbReference type="GO" id="GO:0005524">
    <property type="term" value="F:ATP binding"/>
    <property type="evidence" value="ECO:0007669"/>
    <property type="project" value="UniProtKB-UniRule"/>
</dbReference>
<dbReference type="PROSITE" id="PS00108">
    <property type="entry name" value="PROTEIN_KINASE_ST"/>
    <property type="match status" value="1"/>
</dbReference>
<evidence type="ECO:0000256" key="8">
    <source>
        <dbReference type="PROSITE-ProRule" id="PRU00339"/>
    </source>
</evidence>
<reference evidence="12 13" key="2">
    <citation type="journal article" date="2016" name="Environ. Microbiol. Rep.">
        <title>Metagenomic evidence for the presence of phototrophic Gemmatimonadetes bacteria in diverse environments.</title>
        <authorList>
            <person name="Zeng Y."/>
            <person name="Baumbach J."/>
            <person name="Barbosa E.G."/>
            <person name="Azevedo V."/>
            <person name="Zhang C."/>
            <person name="Koblizek M."/>
        </authorList>
    </citation>
    <scope>NUCLEOTIDE SEQUENCE [LARGE SCALE GENOMIC DNA]</scope>
    <source>
        <strain evidence="12 13">AP64</strain>
    </source>
</reference>
<dbReference type="InterPro" id="IPR017441">
    <property type="entry name" value="Protein_kinase_ATP_BS"/>
</dbReference>
<dbReference type="Pfam" id="PF00211">
    <property type="entry name" value="Guanylate_cyc"/>
    <property type="match status" value="1"/>
</dbReference>
<dbReference type="PANTHER" id="PTHR16305">
    <property type="entry name" value="TESTICULAR SOLUBLE ADENYLYL CYCLASE"/>
    <property type="match status" value="1"/>
</dbReference>
<dbReference type="CDD" id="cd07302">
    <property type="entry name" value="CHD"/>
    <property type="match status" value="1"/>
</dbReference>
<dbReference type="SUPFAM" id="SSF48452">
    <property type="entry name" value="TPR-like"/>
    <property type="match status" value="3"/>
</dbReference>
<dbReference type="FunFam" id="1.10.510.10:FF:000021">
    <property type="entry name" value="Serine/threonine protein kinase"/>
    <property type="match status" value="1"/>
</dbReference>
<keyword evidence="7 9" id="KW-0067">ATP-binding</keyword>
<dbReference type="Pfam" id="PF00069">
    <property type="entry name" value="Pkinase"/>
    <property type="match status" value="1"/>
</dbReference>
<dbReference type="PROSITE" id="PS00107">
    <property type="entry name" value="PROTEIN_KINASE_ATP"/>
    <property type="match status" value="1"/>
</dbReference>
<dbReference type="InterPro" id="IPR019734">
    <property type="entry name" value="TPR_rpt"/>
</dbReference>
<dbReference type="InterPro" id="IPR001054">
    <property type="entry name" value="A/G_cyclase"/>
</dbReference>
<keyword evidence="4" id="KW-0808">Transferase</keyword>
<dbReference type="SUPFAM" id="SSF55073">
    <property type="entry name" value="Nucleotide cyclase"/>
    <property type="match status" value="1"/>
</dbReference>
<feature type="domain" description="Guanylate cyclase" evidence="11">
    <location>
        <begin position="394"/>
        <end position="525"/>
    </location>
</feature>
<evidence type="ECO:0000256" key="3">
    <source>
        <dbReference type="ARBA" id="ARBA00022527"/>
    </source>
</evidence>
<evidence type="ECO:0000256" key="7">
    <source>
        <dbReference type="ARBA" id="ARBA00022840"/>
    </source>
</evidence>
<keyword evidence="8" id="KW-0802">TPR repeat</keyword>
<dbReference type="SMART" id="SM00220">
    <property type="entry name" value="S_TKc"/>
    <property type="match status" value="1"/>
</dbReference>
<name>A0A143BMN8_9BACT</name>
<evidence type="ECO:0000256" key="2">
    <source>
        <dbReference type="ARBA" id="ARBA00012513"/>
    </source>
</evidence>
<dbReference type="Pfam" id="PF13181">
    <property type="entry name" value="TPR_8"/>
    <property type="match status" value="1"/>
</dbReference>
<evidence type="ECO:0000256" key="5">
    <source>
        <dbReference type="ARBA" id="ARBA00022741"/>
    </source>
</evidence>
<keyword evidence="13" id="KW-1185">Reference proteome</keyword>
<dbReference type="Gene3D" id="3.30.200.20">
    <property type="entry name" value="Phosphorylase Kinase, domain 1"/>
    <property type="match status" value="1"/>
</dbReference>
<dbReference type="Proteomes" id="UP000076404">
    <property type="component" value="Chromosome"/>
</dbReference>
<feature type="domain" description="Protein kinase" evidence="10">
    <location>
        <begin position="91"/>
        <end position="347"/>
    </location>
</feature>
<dbReference type="SUPFAM" id="SSF52540">
    <property type="entry name" value="P-loop containing nucleoside triphosphate hydrolases"/>
    <property type="match status" value="1"/>
</dbReference>
<dbReference type="GO" id="GO:0005737">
    <property type="term" value="C:cytoplasm"/>
    <property type="evidence" value="ECO:0007669"/>
    <property type="project" value="TreeGrafter"/>
</dbReference>
<dbReference type="Gene3D" id="1.25.40.10">
    <property type="entry name" value="Tetratricopeptide repeat domain"/>
    <property type="match status" value="3"/>
</dbReference>
<dbReference type="eggNOG" id="COG3899">
    <property type="taxonomic scope" value="Bacteria"/>
</dbReference>
<keyword evidence="3" id="KW-0723">Serine/threonine-protein kinase</keyword>
<sequence>MSETPAANEAHWVALEALLHRALEQPPEERAAFLRGACPDVALRREVEALLAAHDTRGPIDQLADSVMQPLLTPKALPSAPEEALSGHDRYRIIERLGGGGMGVVYRARDTRLERDVAMKFLPPHLSADHGAKTRFLVEARAAAALEHPNICTVHEIGDTADGQLYIVMACYDGETLDRRIARAPLDVAEAMRVTAEVARGLAKAHERGIVHRDIKPANVMVTHDGLVKILDFGIAKLSGVNVTHTVGAIGTLAYMSPEQAFGEQVDHRTDVWSLGVVLYEMLTGLRPFRGPGEQSLLVAALTSDPESVRVHRPELPPEMDVLIRRALAKQPSERFENAIAMMQAVLACPTTITPAALVGGHALVDSKGGTGPVRENDPGDSTLAHAGERRQVTLVASTVAGHDLLVERLSPERADAVMARIRDAAHEVATQFGGIVNHFGADQFVVLFGVPTAHEDDAVRGVRAALAMHTRMTEIAAELEARWSSQLRLRSGIHTGLVVAQRLRQGDRRYRISGPPSELASRLSAHAQDDAILMSPETRRLVAPFIFTGEAPALHLGGQTGTVMPHRVLGSSDVRSRFEGITTALTPFVGREQERALLAQQWQHARDGAGRMVVLVGEAGAGKSRLLHELRESATADGARMLAGRCDAYGSGTPFLPFVEAAQELLQLDRRTNSAERHDTVVLAVRALDRSLDEFLPLYLALLSIPSDAHPVPDHLKGELFQVAMLSAVAALFTTGAQSAPAVLLLEDWHWADEGSRAALRQMVEVVSAVPLCIVVTSRPDMSLDWGSSEHHTVLHLPPLDTSASEAIACAVLGADRVSTELVARLHERTGGNPFFLEEVCEALREEGAVLLRDGLAVLPDDTGALHVPETIQGVLRTRMDRLDAEARDVLRVASVVGREFSRGVLEDVVESNVSLTRALDRLKQSGLVQQMRVVPEAVYRFKHALTEEVAYDSLLEHQRHALHDRVGAAIEARYTGQLEEQVERLVHHFSRAESWVKAVRYGMQSADRAAVLNQYADAMATLEKVQEWLTFLADGGEKEDLETDLLLRQERICEALGLRMRQMGIVATLVSRLVPGGPSERLAQAYLRQGDAYTLLRRYSEAEEALRNSLSVADALGNTASRRNALRSLALLRSHEARHEEALETIQQVIAMGHALGDPRAEAGDLATMANILRALGQHQRALDTITGAIASGHVDVHSLRYGALLNVMATVYRDLGLYDQALDYYRQTAGLLSNSVYASFSLPGIAFVQLQQGHVEDALSTYREAVALNKKIRYADGSAHACRSLGEVLVGLKRDAEAVPYLRDAAALFRQLEDHENEALMWRRLAMAHETLRQFDDATAAWNQVLVYVRAGAPLNEAEATDGLSRAQLGTHNAAGIQCWQRGAFDEALSHFEAGLRLCEETSDRVHEGLMRNSVAATLLRLQQPARAIPILQRSIEVTMECGEHTLQVHALLTLTRAFMATAARESALSVLAQARNLVGTLHDDTIAAAVERLQHDLVSQSSAAATPVA</sequence>
<dbReference type="InterPro" id="IPR041664">
    <property type="entry name" value="AAA_16"/>
</dbReference>
<dbReference type="SMART" id="SM00028">
    <property type="entry name" value="TPR"/>
    <property type="match status" value="8"/>
</dbReference>
<dbReference type="Pfam" id="PF13191">
    <property type="entry name" value="AAA_16"/>
    <property type="match status" value="1"/>
</dbReference>
<dbReference type="PROSITE" id="PS50011">
    <property type="entry name" value="PROTEIN_KINASE_DOM"/>
    <property type="match status" value="1"/>
</dbReference>
<dbReference type="SUPFAM" id="SSF56112">
    <property type="entry name" value="Protein kinase-like (PK-like)"/>
    <property type="match status" value="1"/>
</dbReference>
<evidence type="ECO:0000259" key="10">
    <source>
        <dbReference type="PROSITE" id="PS50011"/>
    </source>
</evidence>
<keyword evidence="5 9" id="KW-0547">Nucleotide-binding</keyword>
<comment type="subcellular location">
    <subcellularLocation>
        <location evidence="1">Membrane</location>
        <topology evidence="1">Single-pass membrane protein</topology>
    </subcellularLocation>
</comment>
<dbReference type="SMART" id="SM00044">
    <property type="entry name" value="CYCc"/>
    <property type="match status" value="1"/>
</dbReference>
<dbReference type="InterPro" id="IPR008271">
    <property type="entry name" value="Ser/Thr_kinase_AS"/>
</dbReference>
<organism evidence="12 13">
    <name type="scientific">Gemmatimonas phototrophica</name>
    <dbReference type="NCBI Taxonomy" id="1379270"/>
    <lineage>
        <taxon>Bacteria</taxon>
        <taxon>Pseudomonadati</taxon>
        <taxon>Gemmatimonadota</taxon>
        <taxon>Gemmatimonadia</taxon>
        <taxon>Gemmatimonadales</taxon>
        <taxon>Gemmatimonadaceae</taxon>
        <taxon>Gemmatimonas</taxon>
    </lineage>
</organism>
<dbReference type="GO" id="GO:0004674">
    <property type="term" value="F:protein serine/threonine kinase activity"/>
    <property type="evidence" value="ECO:0007669"/>
    <property type="project" value="UniProtKB-KW"/>
</dbReference>
<evidence type="ECO:0000256" key="6">
    <source>
        <dbReference type="ARBA" id="ARBA00022777"/>
    </source>
</evidence>
<dbReference type="PROSITE" id="PS50125">
    <property type="entry name" value="GUANYLATE_CYCLASE_2"/>
    <property type="match status" value="1"/>
</dbReference>
<dbReference type="KEGG" id="gph:GEMMAAP_15145"/>
<evidence type="ECO:0000259" key="11">
    <source>
        <dbReference type="PROSITE" id="PS50125"/>
    </source>
</evidence>
<keyword evidence="6" id="KW-0418">Kinase</keyword>
<dbReference type="GO" id="GO:0016020">
    <property type="term" value="C:membrane"/>
    <property type="evidence" value="ECO:0007669"/>
    <property type="project" value="UniProtKB-SubCell"/>
</dbReference>
<dbReference type="InterPro" id="IPR000719">
    <property type="entry name" value="Prot_kinase_dom"/>
</dbReference>
<feature type="repeat" description="TPR" evidence="8">
    <location>
        <begin position="1085"/>
        <end position="1118"/>
    </location>
</feature>
<evidence type="ECO:0000256" key="4">
    <source>
        <dbReference type="ARBA" id="ARBA00022679"/>
    </source>
</evidence>
<gene>
    <name evidence="12" type="ORF">GEMMAAP_15145</name>
</gene>
<evidence type="ECO:0000313" key="12">
    <source>
        <dbReference type="EMBL" id="AMW05772.1"/>
    </source>
</evidence>
<dbReference type="PROSITE" id="PS50005">
    <property type="entry name" value="TPR"/>
    <property type="match status" value="1"/>
</dbReference>
<dbReference type="CDD" id="cd14014">
    <property type="entry name" value="STKc_PknB_like"/>
    <property type="match status" value="1"/>
</dbReference>
<evidence type="ECO:0000256" key="9">
    <source>
        <dbReference type="PROSITE-ProRule" id="PRU10141"/>
    </source>
</evidence>
<dbReference type="InterPro" id="IPR029787">
    <property type="entry name" value="Nucleotide_cyclase"/>
</dbReference>
<dbReference type="GO" id="GO:0009190">
    <property type="term" value="P:cyclic nucleotide biosynthetic process"/>
    <property type="evidence" value="ECO:0007669"/>
    <property type="project" value="InterPro"/>
</dbReference>
<dbReference type="STRING" id="1379270.GEMMAAP_15145"/>
<dbReference type="InterPro" id="IPR011009">
    <property type="entry name" value="Kinase-like_dom_sf"/>
</dbReference>
<dbReference type="GO" id="GO:0035556">
    <property type="term" value="P:intracellular signal transduction"/>
    <property type="evidence" value="ECO:0007669"/>
    <property type="project" value="InterPro"/>
</dbReference>
<dbReference type="GO" id="GO:0004016">
    <property type="term" value="F:adenylate cyclase activity"/>
    <property type="evidence" value="ECO:0007669"/>
    <property type="project" value="TreeGrafter"/>
</dbReference>
<reference evidence="12 13" key="1">
    <citation type="journal article" date="2014" name="Proc. Natl. Acad. Sci. U.S.A.">
        <title>Functional type 2 photosynthetic reaction centers found in the rare bacterial phylum Gemmatimonadetes.</title>
        <authorList>
            <person name="Zeng Y."/>
            <person name="Feng F."/>
            <person name="Medova H."/>
            <person name="Dean J."/>
            <person name="Koblizek M."/>
        </authorList>
    </citation>
    <scope>NUCLEOTIDE SEQUENCE [LARGE SCALE GENOMIC DNA]</scope>
    <source>
        <strain evidence="12 13">AP64</strain>
    </source>
</reference>
<dbReference type="EMBL" id="CP011454">
    <property type="protein sequence ID" value="AMW05772.1"/>
    <property type="molecule type" value="Genomic_DNA"/>
</dbReference>
<dbReference type="Gene3D" id="1.10.510.10">
    <property type="entry name" value="Transferase(Phosphotransferase) domain 1"/>
    <property type="match status" value="1"/>
</dbReference>
<evidence type="ECO:0000313" key="13">
    <source>
        <dbReference type="Proteomes" id="UP000076404"/>
    </source>
</evidence>
<dbReference type="InterPro" id="IPR011990">
    <property type="entry name" value="TPR-like_helical_dom_sf"/>
</dbReference>
<feature type="binding site" evidence="9">
    <location>
        <position position="120"/>
    </location>
    <ligand>
        <name>ATP</name>
        <dbReference type="ChEBI" id="CHEBI:30616"/>
    </ligand>
</feature>
<dbReference type="PANTHER" id="PTHR16305:SF28">
    <property type="entry name" value="GUANYLATE CYCLASE DOMAIN-CONTAINING PROTEIN"/>
    <property type="match status" value="1"/>
</dbReference>
<dbReference type="Gene3D" id="3.30.70.1230">
    <property type="entry name" value="Nucleotide cyclase"/>
    <property type="match status" value="1"/>
</dbReference>
<dbReference type="eggNOG" id="COG0515">
    <property type="taxonomic scope" value="Bacteria"/>
</dbReference>
<dbReference type="EC" id="2.7.11.1" evidence="2"/>
<protein>
    <recommendedName>
        <fullName evidence="2">non-specific serine/threonine protein kinase</fullName>
        <ecNumber evidence="2">2.7.11.1</ecNumber>
    </recommendedName>
</protein>
<dbReference type="InterPro" id="IPR027417">
    <property type="entry name" value="P-loop_NTPase"/>
</dbReference>